<dbReference type="GO" id="GO:0009252">
    <property type="term" value="P:peptidoglycan biosynthetic process"/>
    <property type="evidence" value="ECO:0007669"/>
    <property type="project" value="UniProtKB-KW"/>
</dbReference>
<evidence type="ECO:0000256" key="5">
    <source>
        <dbReference type="ARBA" id="ARBA00022475"/>
    </source>
</evidence>
<evidence type="ECO:0000256" key="8">
    <source>
        <dbReference type="ARBA" id="ARBA00022989"/>
    </source>
</evidence>
<keyword evidence="7 14" id="KW-0378">Hydrolase</keyword>
<evidence type="ECO:0000256" key="13">
    <source>
        <dbReference type="ARBA" id="ARBA00047594"/>
    </source>
</evidence>
<comment type="miscellaneous">
    <text evidence="14">Bacitracin is thought to be involved in the inhibition of peptidoglycan synthesis by sequestering undecaprenyl diphosphate, thereby reducing the pool of lipid carrier available.</text>
</comment>
<comment type="similarity">
    <text evidence="2 14">Belongs to the UppP family.</text>
</comment>
<keyword evidence="14" id="KW-0573">Peptidoglycan synthesis</keyword>
<organism evidence="15 16">
    <name type="scientific">Candidatus Cryptobacteroides faecigallinarum</name>
    <dbReference type="NCBI Taxonomy" id="2840763"/>
    <lineage>
        <taxon>Bacteria</taxon>
        <taxon>Pseudomonadati</taxon>
        <taxon>Bacteroidota</taxon>
        <taxon>Bacteroidia</taxon>
        <taxon>Bacteroidales</taxon>
        <taxon>Candidatus Cryptobacteroides</taxon>
    </lineage>
</organism>
<sequence>MEWYEAIILGLVQGLTEFLPVSSSGHLIIGKELLGVEAADDLVFEVLVHAATVLSTIVVFRKQLWALIKGFFKFKNNDETDYVLKICVSMIPVFIIGMFFKDFVEGLFQSIFVVGVALMCTAVLLFLSDLASGSLFKKAGAPVKVKESLSERKGYRNGISYWQAFVVGLGQALAVVPGLSRSGTTISTGLLCGVRRDVMAQFSFLMVMIPILGESFLQLVGGEMTESAVAPFSLVLGFFAAFVSGLFACKVMIALVKKARLSWFALYCAVVAVLIFIFM</sequence>
<evidence type="ECO:0000256" key="2">
    <source>
        <dbReference type="ARBA" id="ARBA00010621"/>
    </source>
</evidence>
<keyword evidence="8 14" id="KW-1133">Transmembrane helix</keyword>
<dbReference type="GO" id="GO:0050380">
    <property type="term" value="F:undecaprenyl-diphosphatase activity"/>
    <property type="evidence" value="ECO:0007669"/>
    <property type="project" value="UniProtKB-UniRule"/>
</dbReference>
<dbReference type="AlphaFoldDB" id="A0A9D9ILC0"/>
<comment type="function">
    <text evidence="14">Catalyzes the dephosphorylation of undecaprenyl diphosphate (UPP). Confers resistance to bacitracin.</text>
</comment>
<evidence type="ECO:0000313" key="15">
    <source>
        <dbReference type="EMBL" id="MBO8474863.1"/>
    </source>
</evidence>
<comment type="subcellular location">
    <subcellularLocation>
        <location evidence="1 14">Cell membrane</location>
        <topology evidence="1 14">Multi-pass membrane protein</topology>
    </subcellularLocation>
</comment>
<dbReference type="EC" id="3.6.1.27" evidence="3 14"/>
<feature type="transmembrane region" description="Helical" evidence="14">
    <location>
        <begin position="232"/>
        <end position="255"/>
    </location>
</feature>
<evidence type="ECO:0000313" key="16">
    <source>
        <dbReference type="Proteomes" id="UP000823757"/>
    </source>
</evidence>
<dbReference type="HAMAP" id="MF_01006">
    <property type="entry name" value="Undec_diphosphatase"/>
    <property type="match status" value="1"/>
</dbReference>
<evidence type="ECO:0000256" key="12">
    <source>
        <dbReference type="ARBA" id="ARBA00032932"/>
    </source>
</evidence>
<comment type="catalytic activity">
    <reaction evidence="13 14">
        <text>di-trans,octa-cis-undecaprenyl diphosphate + H2O = di-trans,octa-cis-undecaprenyl phosphate + phosphate + H(+)</text>
        <dbReference type="Rhea" id="RHEA:28094"/>
        <dbReference type="ChEBI" id="CHEBI:15377"/>
        <dbReference type="ChEBI" id="CHEBI:15378"/>
        <dbReference type="ChEBI" id="CHEBI:43474"/>
        <dbReference type="ChEBI" id="CHEBI:58405"/>
        <dbReference type="ChEBI" id="CHEBI:60392"/>
        <dbReference type="EC" id="3.6.1.27"/>
    </reaction>
</comment>
<dbReference type="InterPro" id="IPR003824">
    <property type="entry name" value="UppP"/>
</dbReference>
<feature type="transmembrane region" description="Helical" evidence="14">
    <location>
        <begin position="199"/>
        <end position="220"/>
    </location>
</feature>
<reference evidence="15" key="2">
    <citation type="journal article" date="2021" name="PeerJ">
        <title>Extensive microbial diversity within the chicken gut microbiome revealed by metagenomics and culture.</title>
        <authorList>
            <person name="Gilroy R."/>
            <person name="Ravi A."/>
            <person name="Getino M."/>
            <person name="Pursley I."/>
            <person name="Horton D.L."/>
            <person name="Alikhan N.F."/>
            <person name="Baker D."/>
            <person name="Gharbi K."/>
            <person name="Hall N."/>
            <person name="Watson M."/>
            <person name="Adriaenssens E.M."/>
            <person name="Foster-Nyarko E."/>
            <person name="Jarju S."/>
            <person name="Secka A."/>
            <person name="Antonio M."/>
            <person name="Oren A."/>
            <person name="Chaudhuri R.R."/>
            <person name="La Ragione R."/>
            <person name="Hildebrand F."/>
            <person name="Pallen M.J."/>
        </authorList>
    </citation>
    <scope>NUCLEOTIDE SEQUENCE</scope>
    <source>
        <strain evidence="15">B1-13419</strain>
    </source>
</reference>
<keyword evidence="6 14" id="KW-0812">Transmembrane</keyword>
<proteinExistence type="inferred from homology"/>
<evidence type="ECO:0000256" key="10">
    <source>
        <dbReference type="ARBA" id="ARBA00023251"/>
    </source>
</evidence>
<dbReference type="GO" id="GO:0046677">
    <property type="term" value="P:response to antibiotic"/>
    <property type="evidence" value="ECO:0007669"/>
    <property type="project" value="UniProtKB-UniRule"/>
</dbReference>
<dbReference type="GO" id="GO:0005886">
    <property type="term" value="C:plasma membrane"/>
    <property type="evidence" value="ECO:0007669"/>
    <property type="project" value="UniProtKB-SubCell"/>
</dbReference>
<feature type="transmembrane region" description="Helical" evidence="14">
    <location>
        <begin position="261"/>
        <end position="278"/>
    </location>
</feature>
<feature type="transmembrane region" description="Helical" evidence="14">
    <location>
        <begin position="106"/>
        <end position="127"/>
    </location>
</feature>
<feature type="transmembrane region" description="Helical" evidence="14">
    <location>
        <begin position="42"/>
        <end position="61"/>
    </location>
</feature>
<evidence type="ECO:0000256" key="1">
    <source>
        <dbReference type="ARBA" id="ARBA00004651"/>
    </source>
</evidence>
<dbReference type="GO" id="GO:0071555">
    <property type="term" value="P:cell wall organization"/>
    <property type="evidence" value="ECO:0007669"/>
    <property type="project" value="UniProtKB-KW"/>
</dbReference>
<evidence type="ECO:0000256" key="11">
    <source>
        <dbReference type="ARBA" id="ARBA00032707"/>
    </source>
</evidence>
<keyword evidence="5 14" id="KW-1003">Cell membrane</keyword>
<comment type="caution">
    <text evidence="15">The sequence shown here is derived from an EMBL/GenBank/DDBJ whole genome shotgun (WGS) entry which is preliminary data.</text>
</comment>
<dbReference type="EMBL" id="JADIMD010000095">
    <property type="protein sequence ID" value="MBO8474863.1"/>
    <property type="molecule type" value="Genomic_DNA"/>
</dbReference>
<dbReference type="GO" id="GO:0008360">
    <property type="term" value="P:regulation of cell shape"/>
    <property type="evidence" value="ECO:0007669"/>
    <property type="project" value="UniProtKB-KW"/>
</dbReference>
<evidence type="ECO:0000256" key="4">
    <source>
        <dbReference type="ARBA" id="ARBA00021581"/>
    </source>
</evidence>
<evidence type="ECO:0000256" key="3">
    <source>
        <dbReference type="ARBA" id="ARBA00012374"/>
    </source>
</evidence>
<keyword evidence="14" id="KW-0133">Cell shape</keyword>
<dbReference type="Proteomes" id="UP000823757">
    <property type="component" value="Unassembled WGS sequence"/>
</dbReference>
<evidence type="ECO:0000256" key="7">
    <source>
        <dbReference type="ARBA" id="ARBA00022801"/>
    </source>
</evidence>
<reference evidence="15" key="1">
    <citation type="submission" date="2020-10" db="EMBL/GenBank/DDBJ databases">
        <authorList>
            <person name="Gilroy R."/>
        </authorList>
    </citation>
    <scope>NUCLEOTIDE SEQUENCE</scope>
    <source>
        <strain evidence="15">B1-13419</strain>
    </source>
</reference>
<dbReference type="PANTHER" id="PTHR30622">
    <property type="entry name" value="UNDECAPRENYL-DIPHOSPHATASE"/>
    <property type="match status" value="1"/>
</dbReference>
<keyword evidence="14" id="KW-0961">Cell wall biogenesis/degradation</keyword>
<name>A0A9D9ILC0_9BACT</name>
<feature type="transmembrane region" description="Helical" evidence="14">
    <location>
        <begin position="159"/>
        <end position="179"/>
    </location>
</feature>
<evidence type="ECO:0000256" key="6">
    <source>
        <dbReference type="ARBA" id="ARBA00022692"/>
    </source>
</evidence>
<dbReference type="PANTHER" id="PTHR30622:SF2">
    <property type="entry name" value="UNDECAPRENYL-DIPHOSPHATASE"/>
    <property type="match status" value="1"/>
</dbReference>
<accession>A0A9D9ILC0</accession>
<feature type="transmembrane region" description="Helical" evidence="14">
    <location>
        <begin position="82"/>
        <end position="100"/>
    </location>
</feature>
<keyword evidence="10 14" id="KW-0046">Antibiotic resistance</keyword>
<dbReference type="Pfam" id="PF02673">
    <property type="entry name" value="BacA"/>
    <property type="match status" value="1"/>
</dbReference>
<protein>
    <recommendedName>
        <fullName evidence="4 14">Undecaprenyl-diphosphatase</fullName>
        <ecNumber evidence="3 14">3.6.1.27</ecNumber>
    </recommendedName>
    <alternativeName>
        <fullName evidence="12 14">Bacitracin resistance protein</fullName>
    </alternativeName>
    <alternativeName>
        <fullName evidence="11 14">Undecaprenyl pyrophosphate phosphatase</fullName>
    </alternativeName>
</protein>
<evidence type="ECO:0000256" key="9">
    <source>
        <dbReference type="ARBA" id="ARBA00023136"/>
    </source>
</evidence>
<evidence type="ECO:0000256" key="14">
    <source>
        <dbReference type="HAMAP-Rule" id="MF_01006"/>
    </source>
</evidence>
<keyword evidence="9 14" id="KW-0472">Membrane</keyword>
<gene>
    <name evidence="14" type="primary">uppP</name>
    <name evidence="15" type="ORF">IAB91_06195</name>
</gene>